<protein>
    <submittedName>
        <fullName evidence="4">Response regulator</fullName>
    </submittedName>
</protein>
<gene>
    <name evidence="4" type="ORF">HXX08_22290</name>
    <name evidence="5" type="ORF">OZ401_004142</name>
</gene>
<evidence type="ECO:0000313" key="7">
    <source>
        <dbReference type="Proteomes" id="UP001431572"/>
    </source>
</evidence>
<dbReference type="InterPro" id="IPR050595">
    <property type="entry name" value="Bact_response_regulator"/>
</dbReference>
<dbReference type="Pfam" id="PF00072">
    <property type="entry name" value="Response_reg"/>
    <property type="match status" value="1"/>
</dbReference>
<feature type="modified residue" description="4-aspartylphosphate" evidence="2">
    <location>
        <position position="53"/>
    </location>
</feature>
<dbReference type="SUPFAM" id="SSF52172">
    <property type="entry name" value="CheY-like"/>
    <property type="match status" value="1"/>
</dbReference>
<evidence type="ECO:0000256" key="2">
    <source>
        <dbReference type="PROSITE-ProRule" id="PRU00169"/>
    </source>
</evidence>
<accession>A0A8T7M8V4</accession>
<evidence type="ECO:0000256" key="1">
    <source>
        <dbReference type="ARBA" id="ARBA00022553"/>
    </source>
</evidence>
<dbReference type="PANTHER" id="PTHR44591">
    <property type="entry name" value="STRESS RESPONSE REGULATOR PROTEIN 1"/>
    <property type="match status" value="1"/>
</dbReference>
<dbReference type="CDD" id="cd17574">
    <property type="entry name" value="REC_OmpR"/>
    <property type="match status" value="1"/>
</dbReference>
<dbReference type="EMBL" id="CP128400">
    <property type="protein sequence ID" value="WJW68528.1"/>
    <property type="molecule type" value="Genomic_DNA"/>
</dbReference>
<dbReference type="InterPro" id="IPR011006">
    <property type="entry name" value="CheY-like_superfamily"/>
</dbReference>
<keyword evidence="1 2" id="KW-0597">Phosphoprotein</keyword>
<dbReference type="Gene3D" id="3.40.50.2300">
    <property type="match status" value="1"/>
</dbReference>
<dbReference type="GO" id="GO:0000160">
    <property type="term" value="P:phosphorelay signal transduction system"/>
    <property type="evidence" value="ECO:0007669"/>
    <property type="project" value="InterPro"/>
</dbReference>
<dbReference type="EMBL" id="JACATZ010000003">
    <property type="protein sequence ID" value="NWJ48598.1"/>
    <property type="molecule type" value="Genomic_DNA"/>
</dbReference>
<dbReference type="PROSITE" id="PS50110">
    <property type="entry name" value="RESPONSE_REGULATORY"/>
    <property type="match status" value="1"/>
</dbReference>
<dbReference type="RefSeq" id="WP_341470434.1">
    <property type="nucleotide sequence ID" value="NZ_CP128400.1"/>
</dbReference>
<reference evidence="5" key="2">
    <citation type="journal article" date="2024" name="Nature">
        <title>Anoxygenic phototroph of the Chloroflexota uses a type I reaction centre.</title>
        <authorList>
            <person name="Tsuji J.M."/>
            <person name="Shaw N.A."/>
            <person name="Nagashima S."/>
            <person name="Venkiteswaran J.J."/>
            <person name="Schiff S.L."/>
            <person name="Watanabe T."/>
            <person name="Fukui M."/>
            <person name="Hanada S."/>
            <person name="Tank M."/>
            <person name="Neufeld J.D."/>
        </authorList>
    </citation>
    <scope>NUCLEOTIDE SEQUENCE</scope>
    <source>
        <strain evidence="5">L227-S17</strain>
    </source>
</reference>
<proteinExistence type="predicted"/>
<evidence type="ECO:0000259" key="3">
    <source>
        <dbReference type="PROSITE" id="PS50110"/>
    </source>
</evidence>
<organism evidence="4 6">
    <name type="scientific">Candidatus Chlorohelix allophototropha</name>
    <dbReference type="NCBI Taxonomy" id="3003348"/>
    <lineage>
        <taxon>Bacteria</taxon>
        <taxon>Bacillati</taxon>
        <taxon>Chloroflexota</taxon>
        <taxon>Chloroflexia</taxon>
        <taxon>Candidatus Chloroheliales</taxon>
        <taxon>Candidatus Chloroheliaceae</taxon>
        <taxon>Candidatus Chlorohelix</taxon>
    </lineage>
</organism>
<keyword evidence="7" id="KW-1185">Reference proteome</keyword>
<dbReference type="SMART" id="SM00448">
    <property type="entry name" value="REC"/>
    <property type="match status" value="1"/>
</dbReference>
<name>A0A8T7M8V4_9CHLR</name>
<dbReference type="AlphaFoldDB" id="A0A8T7M8V4"/>
<dbReference type="Proteomes" id="UP000521676">
    <property type="component" value="Unassembled WGS sequence"/>
</dbReference>
<evidence type="ECO:0000313" key="6">
    <source>
        <dbReference type="Proteomes" id="UP000521676"/>
    </source>
</evidence>
<evidence type="ECO:0000313" key="5">
    <source>
        <dbReference type="EMBL" id="WJW68528.1"/>
    </source>
</evidence>
<dbReference type="Proteomes" id="UP001431572">
    <property type="component" value="Chromosome 2"/>
</dbReference>
<reference evidence="4 6" key="1">
    <citation type="submission" date="2020-06" db="EMBL/GenBank/DDBJ databases">
        <title>Anoxygenic phototrophic Chloroflexota member uses a Type I reaction center.</title>
        <authorList>
            <person name="Tsuji J.M."/>
            <person name="Shaw N.A."/>
            <person name="Nagashima S."/>
            <person name="Venkiteswaran J."/>
            <person name="Schiff S.L."/>
            <person name="Hanada S."/>
            <person name="Tank M."/>
            <person name="Neufeld J.D."/>
        </authorList>
    </citation>
    <scope>NUCLEOTIDE SEQUENCE [LARGE SCALE GENOMIC DNA]</scope>
    <source>
        <strain evidence="4">L227-S17</strain>
    </source>
</reference>
<evidence type="ECO:0000313" key="4">
    <source>
        <dbReference type="EMBL" id="NWJ48598.1"/>
    </source>
</evidence>
<dbReference type="InterPro" id="IPR001789">
    <property type="entry name" value="Sig_transdc_resp-reg_receiver"/>
</dbReference>
<sequence length="124" mass="13777">MAKRILLIEDEKLLVENIVLFLQSEGYDVLTATNGADGLKMAQELQPDAIICDILLPKMDGFAILETLRQDKRFETTPFIILSAKAEKSSIKAGLELGADEYIIKPFSLDDLLKVLATHLENSN</sequence>
<dbReference type="PANTHER" id="PTHR44591:SF3">
    <property type="entry name" value="RESPONSE REGULATORY DOMAIN-CONTAINING PROTEIN"/>
    <property type="match status" value="1"/>
</dbReference>
<feature type="domain" description="Response regulatory" evidence="3">
    <location>
        <begin position="4"/>
        <end position="120"/>
    </location>
</feature>